<dbReference type="EMBL" id="CP096983">
    <property type="protein sequence ID" value="URZ10138.1"/>
    <property type="molecule type" value="Genomic_DNA"/>
</dbReference>
<dbReference type="STRING" id="84029.CROST_17310"/>
<sequence>MKKIIKVNLFFLSLIILQVIVGTIIEIVNSKYKLNFPVAMVIVQIILLIIPNIIYILVTKQSFKKVLRINPINLKSIVLIILITLFFIPIASFLANLTGLFFRNNVETVIRNMKGTPLIEMVFVLGIVPAFCEELLVRGSILSGYREVSIKKAAVINGFLFALLHLNPPQFLYTFALGTILSYLVYSCDSIFASMTSHFIFNTFTAVSSWFSMRKNANASASIRNLTLSGKITNLVFGAILAAIAVGIVIMLVRELMDINRDKVEMQESSIASKEGYTLRDKVNASMPILFSVILFLTYIYANLYKIL</sequence>
<organism evidence="2 3">
    <name type="scientific">Clostridium felsineum</name>
    <dbReference type="NCBI Taxonomy" id="36839"/>
    <lineage>
        <taxon>Bacteria</taxon>
        <taxon>Bacillati</taxon>
        <taxon>Bacillota</taxon>
        <taxon>Clostridia</taxon>
        <taxon>Eubacteriales</taxon>
        <taxon>Clostridiaceae</taxon>
        <taxon>Clostridium</taxon>
    </lineage>
</organism>
<dbReference type="Pfam" id="PF02517">
    <property type="entry name" value="Rce1-like"/>
    <property type="match status" value="1"/>
</dbReference>
<dbReference type="GO" id="GO:0004175">
    <property type="term" value="F:endopeptidase activity"/>
    <property type="evidence" value="ECO:0007669"/>
    <property type="project" value="UniProtKB-ARBA"/>
</dbReference>
<evidence type="ECO:0000313" key="3">
    <source>
        <dbReference type="Proteomes" id="UP000190951"/>
    </source>
</evidence>
<proteinExistence type="predicted"/>
<keyword evidence="3" id="KW-1185">Reference proteome</keyword>
<dbReference type="GO" id="GO:0080120">
    <property type="term" value="P:CAAX-box protein maturation"/>
    <property type="evidence" value="ECO:0007669"/>
    <property type="project" value="UniProtKB-ARBA"/>
</dbReference>
<protein>
    <recommendedName>
        <fullName evidence="1">CAAX prenyl protease 2/Lysostaphin resistance protein A-like domain-containing protein</fullName>
    </recommendedName>
</protein>
<feature type="domain" description="CAAX prenyl protease 2/Lysostaphin resistance protein A-like" evidence="1">
    <location>
        <begin position="119"/>
        <end position="204"/>
    </location>
</feature>
<dbReference type="RefSeq" id="WP_077834304.1">
    <property type="nucleotide sequence ID" value="NZ_CP096983.1"/>
</dbReference>
<evidence type="ECO:0000259" key="1">
    <source>
        <dbReference type="Pfam" id="PF02517"/>
    </source>
</evidence>
<dbReference type="InterPro" id="IPR003675">
    <property type="entry name" value="Rce1/LyrA-like_dom"/>
</dbReference>
<reference evidence="2 3" key="1">
    <citation type="submission" date="2022-04" db="EMBL/GenBank/DDBJ databases">
        <title>Genome sequence of C. roseum typestrain.</title>
        <authorList>
            <person name="Poehlein A."/>
            <person name="Schoch T."/>
            <person name="Duerre P."/>
            <person name="Daniel R."/>
        </authorList>
    </citation>
    <scope>NUCLEOTIDE SEQUENCE [LARGE SCALE GENOMIC DNA]</scope>
    <source>
        <strain evidence="2 3">DSM 7320</strain>
    </source>
</reference>
<evidence type="ECO:0000313" key="2">
    <source>
        <dbReference type="EMBL" id="URZ10138.1"/>
    </source>
</evidence>
<dbReference type="KEGG" id="crw:CROST_008460"/>
<dbReference type="Proteomes" id="UP000190951">
    <property type="component" value="Chromosome"/>
</dbReference>
<accession>A0A1S8M755</accession>
<name>A0A1S8M755_9CLOT</name>
<gene>
    <name evidence="2" type="ORF">CROST_008460</name>
</gene>
<dbReference type="AlphaFoldDB" id="A0A1S8M755"/>